<dbReference type="GeneID" id="110990263"/>
<protein>
    <submittedName>
        <fullName evidence="3">Uncharacterized protein LOC110990263</fullName>
    </submittedName>
</protein>
<evidence type="ECO:0000313" key="3">
    <source>
        <dbReference type="RefSeq" id="XP_022110849.1"/>
    </source>
</evidence>
<feature type="region of interest" description="Disordered" evidence="1">
    <location>
        <begin position="95"/>
        <end position="189"/>
    </location>
</feature>
<dbReference type="Proteomes" id="UP000694845">
    <property type="component" value="Unplaced"/>
</dbReference>
<reference evidence="3" key="1">
    <citation type="submission" date="2025-08" db="UniProtKB">
        <authorList>
            <consortium name="RefSeq"/>
        </authorList>
    </citation>
    <scope>IDENTIFICATION</scope>
</reference>
<evidence type="ECO:0000256" key="1">
    <source>
        <dbReference type="SAM" id="MobiDB-lite"/>
    </source>
</evidence>
<dbReference type="OrthoDB" id="10431205at2759"/>
<feature type="region of interest" description="Disordered" evidence="1">
    <location>
        <begin position="225"/>
        <end position="245"/>
    </location>
</feature>
<feature type="region of interest" description="Disordered" evidence="1">
    <location>
        <begin position="1"/>
        <end position="54"/>
    </location>
</feature>
<organism evidence="2 3">
    <name type="scientific">Acanthaster planci</name>
    <name type="common">Crown-of-thorns starfish</name>
    <dbReference type="NCBI Taxonomy" id="133434"/>
    <lineage>
        <taxon>Eukaryota</taxon>
        <taxon>Metazoa</taxon>
        <taxon>Echinodermata</taxon>
        <taxon>Eleutherozoa</taxon>
        <taxon>Asterozoa</taxon>
        <taxon>Asteroidea</taxon>
        <taxon>Valvatacea</taxon>
        <taxon>Valvatida</taxon>
        <taxon>Acanthasteridae</taxon>
        <taxon>Acanthaster</taxon>
    </lineage>
</organism>
<feature type="region of interest" description="Disordered" evidence="1">
    <location>
        <begin position="257"/>
        <end position="287"/>
    </location>
</feature>
<feature type="compositionally biased region" description="Basic and acidic residues" evidence="1">
    <location>
        <begin position="257"/>
        <end position="271"/>
    </location>
</feature>
<sequence length="287" mass="30588">MGCVASAVAREKSKGKVQPVPSPKTLRGDLISRNEARQRRNTGIADHQAKASEHAKTIVYSTLAEKEMMSTTSTERSYRSGRAFLISAAASIAAENNGTASEQGSSSTVSDGNNPLKPEQQGAPTRNKSDAVKATSTRLPYAVPEEESLHPMHGSADVKGQEASLQNGDVKVNRTGPEESRDETGMATDEGMLACDKNAEKDIHSGTDGSSDEQEVTMCQEAALDSQASQIDGNYGSKGGKPSRVHFAETRAMDIIKSEEDSIREDERTNKPTENGSLTAVEYLPAG</sequence>
<keyword evidence="2" id="KW-1185">Reference proteome</keyword>
<proteinExistence type="predicted"/>
<feature type="compositionally biased region" description="Polar residues" evidence="1">
    <location>
        <begin position="96"/>
        <end position="113"/>
    </location>
</feature>
<dbReference type="KEGG" id="aplc:110990263"/>
<feature type="compositionally biased region" description="Basic and acidic residues" evidence="1">
    <location>
        <begin position="26"/>
        <end position="38"/>
    </location>
</feature>
<dbReference type="RefSeq" id="XP_022110849.1">
    <property type="nucleotide sequence ID" value="XM_022255157.1"/>
</dbReference>
<gene>
    <name evidence="3" type="primary">LOC110990263</name>
</gene>
<dbReference type="OMA" id="TRAMDII"/>
<name>A0A8B7ZZI7_ACAPL</name>
<evidence type="ECO:0000313" key="2">
    <source>
        <dbReference type="Proteomes" id="UP000694845"/>
    </source>
</evidence>
<accession>A0A8B7ZZI7</accession>
<dbReference type="AlphaFoldDB" id="A0A8B7ZZI7"/>